<feature type="region of interest" description="Disordered" evidence="13">
    <location>
        <begin position="211"/>
        <end position="236"/>
    </location>
</feature>
<feature type="domain" description="Galectin" evidence="14">
    <location>
        <begin position="739"/>
        <end position="949"/>
    </location>
</feature>
<evidence type="ECO:0000256" key="11">
    <source>
        <dbReference type="ARBA" id="ARBA00023136"/>
    </source>
</evidence>
<reference evidence="15" key="1">
    <citation type="journal article" date="2018" name="Nat. Genet.">
        <title>Extensive intraspecific gene order and gene structural variations between Mo17 and other maize genomes.</title>
        <authorList>
            <person name="Sun S."/>
            <person name="Zhou Y."/>
            <person name="Chen J."/>
            <person name="Shi J."/>
            <person name="Zhao H."/>
            <person name="Zhao H."/>
            <person name="Song W."/>
            <person name="Zhang M."/>
            <person name="Cui Y."/>
            <person name="Dong X."/>
            <person name="Liu H."/>
            <person name="Ma X."/>
            <person name="Jiao Y."/>
            <person name="Wang B."/>
            <person name="Wei X."/>
            <person name="Stein J.C."/>
            <person name="Glaubitz J.C."/>
            <person name="Lu F."/>
            <person name="Yu G."/>
            <person name="Liang C."/>
            <person name="Fengler K."/>
            <person name="Li B."/>
            <person name="Rafalski A."/>
            <person name="Schnable P.S."/>
            <person name="Ware D.H."/>
            <person name="Buckler E.S."/>
            <person name="Lai J."/>
        </authorList>
    </citation>
    <scope>NUCLEOTIDE SEQUENCE [LARGE SCALE GENOMIC DNA]</scope>
    <source>
        <tissue evidence="15">Seedling</tissue>
    </source>
</reference>
<dbReference type="Proteomes" id="UP000251960">
    <property type="component" value="Chromosome 2"/>
</dbReference>
<feature type="compositionally biased region" description="Pro residues" evidence="13">
    <location>
        <begin position="220"/>
        <end position="229"/>
    </location>
</feature>
<evidence type="ECO:0000256" key="5">
    <source>
        <dbReference type="ARBA" id="ARBA00022676"/>
    </source>
</evidence>
<keyword evidence="10" id="KW-0333">Golgi apparatus</keyword>
<dbReference type="ExpressionAtlas" id="A0A3L6FZS6">
    <property type="expression patterns" value="baseline and differential"/>
</dbReference>
<evidence type="ECO:0000256" key="2">
    <source>
        <dbReference type="ARBA" id="ARBA00004323"/>
    </source>
</evidence>
<protein>
    <submittedName>
        <fullName evidence="15">Hydroxyproline O-galactosyltransferase GALT6</fullName>
    </submittedName>
</protein>
<feature type="compositionally biased region" description="Low complexity" evidence="13">
    <location>
        <begin position="656"/>
        <end position="666"/>
    </location>
</feature>
<dbReference type="GO" id="GO:1901137">
    <property type="term" value="P:carbohydrate derivative biosynthetic process"/>
    <property type="evidence" value="ECO:0007669"/>
    <property type="project" value="UniProtKB-ARBA"/>
</dbReference>
<evidence type="ECO:0000256" key="12">
    <source>
        <dbReference type="ARBA" id="ARBA00023211"/>
    </source>
</evidence>
<evidence type="ECO:0000256" key="6">
    <source>
        <dbReference type="ARBA" id="ARBA00022679"/>
    </source>
</evidence>
<feature type="compositionally biased region" description="Basic residues" evidence="13">
    <location>
        <begin position="488"/>
        <end position="497"/>
    </location>
</feature>
<gene>
    <name evidence="15" type="primary">GALT6_2</name>
    <name evidence="15" type="ORF">Zm00014a_008096</name>
</gene>
<feature type="region of interest" description="Disordered" evidence="13">
    <location>
        <begin position="643"/>
        <end position="671"/>
    </location>
</feature>
<dbReference type="CDD" id="cd00070">
    <property type="entry name" value="GLECT"/>
    <property type="match status" value="1"/>
</dbReference>
<evidence type="ECO:0000256" key="1">
    <source>
        <dbReference type="ARBA" id="ARBA00001936"/>
    </source>
</evidence>
<sequence>MRKAASTAMAGAGATFRRRAMEGLATVLLLYALLVLALESPLVSTSPFGGAAGGTARKLHLSFGAGERAAPVPGASAHGQDHRLSRFASGLDVRLLDSARSGALRRSIADAVAAGARAFSDLEALDPAAVAAPSGESDAARCPHSIALTAEELGARGRVVELPCGLALGSHITVAATPRAPHEERNPAIAVLRDGERHAMVSQFMVELQGQGGRRRGPAPRAPLQPAPPRDWSGHPVIEQNTCYRMSWGAAQRCDGWSRPDEETVDGLVKCEKWIRDDDDRLEKSKTTSKTAWWLNRLIGQKEEAPLLPDEPVEIFIGILSAANHFAERMGVRKTWMSAVHKSPNMVARFFVALHGRMEVNAELKKEAEFFRDIVFVPFLDNYDLVVMKTLAICEYGVHVVSAKYVMKCDDDTFVRLDSVVTEIKKEWPQEVYPLYANGPGYVISSDIADFIMSEFMKQKLMVVSTAQGQKLADEYGIKFFETPPHNTRVHALRRRRGDPPPRVPRNGHSSPQLNAPRPGDPDPPLQLVFTTAQPPSRTAPNGYYLSPPLPGSHPHCLPEPSAVRDADTASAEEAPGPRRPPRRRGRLLRLRPPLRAPPAALSGVVPRRRHLLLILPPLPAPAPAGAGGRGGGVHVPVLARPPLQAGLPRRRRRTGPGLHAAAPDLLFPPPPPRPNATATPFDNTAADAFAAAKPHLAHLQATANPAAASASAPASSPPPTCPASVAVHREQLPYDGVRVVELPCGLAVGSHVTVVARPRPARPEYDPKIAERKDGEAAVMVSQFMVELVGTKAVDGEAPPRILHLNPRIRGDYSRKPVVEMNSCYRMQWGQSQRCEGFASRPADDTVDGQLKCEKWIRDDDSKSEESKMKWWVKRLIGRPKDVRIIWPYPFTEGKLFVMTLTAGLEGYHVNVDGRHVASFPYRTGYSLEDATALSVNGDIDIESIFASSLPNSHPSFAPERYLEMSEQWRAPPLPTQPVELFIGILSAASHFAERMAVRKSWMMYTRKSSNVVARFFVALNGKKEVNAELKKEAEFFQDIVIVPFIDTYDLVVLKTVAIAEYGVRVVPAKYVMKCDDDTFVRIDSEWPEALYPNYANGPGYVISSDIARYIVSEFDNQTLRLFKMEDVSMGMWVEKFNRTRRAVEIRHDVRFYQSGCYNGYFTAHYQSPQHMICLWRKLQSGSARCCNVR</sequence>
<keyword evidence="8" id="KW-0735">Signal-anchor</keyword>
<accession>A0A3L6FZS6</accession>
<dbReference type="UniPathway" id="UPA00378"/>
<proteinExistence type="inferred from homology"/>
<comment type="caution">
    <text evidence="15">The sequence shown here is derived from an EMBL/GenBank/DDBJ whole genome shotgun (WGS) entry which is preliminary data.</text>
</comment>
<dbReference type="FunFam" id="2.60.120.200:FF:000071">
    <property type="entry name" value="Hydroxyproline O-galactosyltransferase GALT2"/>
    <property type="match status" value="1"/>
</dbReference>
<dbReference type="InterPro" id="IPR002659">
    <property type="entry name" value="Glyco_trans_31"/>
</dbReference>
<dbReference type="GO" id="GO:0030246">
    <property type="term" value="F:carbohydrate binding"/>
    <property type="evidence" value="ECO:0007669"/>
    <property type="project" value="InterPro"/>
</dbReference>
<comment type="cofactor">
    <cofactor evidence="1">
        <name>Mn(2+)</name>
        <dbReference type="ChEBI" id="CHEBI:29035"/>
    </cofactor>
</comment>
<keyword evidence="11" id="KW-0472">Membrane</keyword>
<dbReference type="PROSITE" id="PS51304">
    <property type="entry name" value="GALECTIN"/>
    <property type="match status" value="1"/>
</dbReference>
<evidence type="ECO:0000256" key="8">
    <source>
        <dbReference type="ARBA" id="ARBA00022968"/>
    </source>
</evidence>
<dbReference type="Gene3D" id="2.60.120.200">
    <property type="match status" value="1"/>
</dbReference>
<keyword evidence="12" id="KW-0464">Manganese</keyword>
<feature type="compositionally biased region" description="Basic residues" evidence="13">
    <location>
        <begin position="580"/>
        <end position="589"/>
    </location>
</feature>
<keyword evidence="9" id="KW-1133">Transmembrane helix</keyword>
<name>A0A3L6FZS6_MAIZE</name>
<feature type="region of interest" description="Disordered" evidence="13">
    <location>
        <begin position="487"/>
        <end position="589"/>
    </location>
</feature>
<dbReference type="GO" id="GO:0008378">
    <property type="term" value="F:galactosyltransferase activity"/>
    <property type="evidence" value="ECO:0007669"/>
    <property type="project" value="UniProtKB-ARBA"/>
</dbReference>
<evidence type="ECO:0000256" key="13">
    <source>
        <dbReference type="SAM" id="MobiDB-lite"/>
    </source>
</evidence>
<dbReference type="SUPFAM" id="SSF49899">
    <property type="entry name" value="Concanavalin A-like lectins/glucanases"/>
    <property type="match status" value="1"/>
</dbReference>
<evidence type="ECO:0000256" key="3">
    <source>
        <dbReference type="ARBA" id="ARBA00004922"/>
    </source>
</evidence>
<dbReference type="EMBL" id="NCVQ01000003">
    <property type="protein sequence ID" value="PWZ40256.1"/>
    <property type="molecule type" value="Genomic_DNA"/>
</dbReference>
<evidence type="ECO:0000313" key="15">
    <source>
        <dbReference type="EMBL" id="PWZ40256.1"/>
    </source>
</evidence>
<dbReference type="InterPro" id="IPR013320">
    <property type="entry name" value="ConA-like_dom_sf"/>
</dbReference>
<evidence type="ECO:0000256" key="7">
    <source>
        <dbReference type="ARBA" id="ARBA00022692"/>
    </source>
</evidence>
<dbReference type="PANTHER" id="PTHR11214">
    <property type="entry name" value="BETA-1,3-N-ACETYLGLUCOSAMINYLTRANSFERASE"/>
    <property type="match status" value="1"/>
</dbReference>
<dbReference type="SMART" id="SM00908">
    <property type="entry name" value="Gal-bind_lectin"/>
    <property type="match status" value="1"/>
</dbReference>
<organism evidence="15">
    <name type="scientific">Zea mays</name>
    <name type="common">Maize</name>
    <dbReference type="NCBI Taxonomy" id="4577"/>
    <lineage>
        <taxon>Eukaryota</taxon>
        <taxon>Viridiplantae</taxon>
        <taxon>Streptophyta</taxon>
        <taxon>Embryophyta</taxon>
        <taxon>Tracheophyta</taxon>
        <taxon>Spermatophyta</taxon>
        <taxon>Magnoliopsida</taxon>
        <taxon>Liliopsida</taxon>
        <taxon>Poales</taxon>
        <taxon>Poaceae</taxon>
        <taxon>PACMAD clade</taxon>
        <taxon>Panicoideae</taxon>
        <taxon>Andropogonodae</taxon>
        <taxon>Andropogoneae</taxon>
        <taxon>Tripsacinae</taxon>
        <taxon>Zea</taxon>
    </lineage>
</organism>
<dbReference type="InterPro" id="IPR001079">
    <property type="entry name" value="Galectin_CRD"/>
</dbReference>
<comment type="similarity">
    <text evidence="4">Belongs to the glycosyltransferase 31 family.</text>
</comment>
<dbReference type="Pfam" id="PF00337">
    <property type="entry name" value="Gal-bind_lectin"/>
    <property type="match status" value="1"/>
</dbReference>
<keyword evidence="6 15" id="KW-0808">Transferase</keyword>
<evidence type="ECO:0000256" key="9">
    <source>
        <dbReference type="ARBA" id="ARBA00022989"/>
    </source>
</evidence>
<dbReference type="GO" id="GO:0000139">
    <property type="term" value="C:Golgi membrane"/>
    <property type="evidence" value="ECO:0007669"/>
    <property type="project" value="UniProtKB-SubCell"/>
</dbReference>
<evidence type="ECO:0000256" key="4">
    <source>
        <dbReference type="ARBA" id="ARBA00008661"/>
    </source>
</evidence>
<keyword evidence="5 15" id="KW-0328">Glycosyltransferase</keyword>
<dbReference type="Pfam" id="PF01762">
    <property type="entry name" value="Galactosyl_T"/>
    <property type="match status" value="2"/>
</dbReference>
<feature type="compositionally biased region" description="Polar residues" evidence="13">
    <location>
        <begin position="529"/>
        <end position="540"/>
    </location>
</feature>
<comment type="pathway">
    <text evidence="3">Protein modification; protein glycosylation.</text>
</comment>
<evidence type="ECO:0000259" key="14">
    <source>
        <dbReference type="PROSITE" id="PS51304"/>
    </source>
</evidence>
<comment type="subcellular location">
    <subcellularLocation>
        <location evidence="2">Golgi apparatus membrane</location>
        <topology evidence="2">Single-pass type II membrane protein</topology>
    </subcellularLocation>
</comment>
<dbReference type="AlphaFoldDB" id="A0A3L6FZS6"/>
<keyword evidence="7" id="KW-0812">Transmembrane</keyword>
<evidence type="ECO:0000256" key="10">
    <source>
        <dbReference type="ARBA" id="ARBA00023034"/>
    </source>
</evidence>
<dbReference type="Gene3D" id="3.90.550.50">
    <property type="match status" value="1"/>
</dbReference>
<dbReference type="PANTHER" id="PTHR11214:SF105">
    <property type="entry name" value="HEXOSYLTRANSFERASE"/>
    <property type="match status" value="1"/>
</dbReference>